<evidence type="ECO:0000256" key="1">
    <source>
        <dbReference type="SAM" id="MobiDB-lite"/>
    </source>
</evidence>
<reference evidence="2 3" key="1">
    <citation type="journal article" date="2011" name="Cell">
        <title>The monarch butterfly genome yields insights into long-distance migration.</title>
        <authorList>
            <person name="Zhan S."/>
            <person name="Merlin C."/>
            <person name="Boore J.L."/>
            <person name="Reppert S.M."/>
        </authorList>
    </citation>
    <scope>NUCLEOTIDE SEQUENCE [LARGE SCALE GENOMIC DNA]</scope>
    <source>
        <strain evidence="2">F-2</strain>
    </source>
</reference>
<dbReference type="InParanoid" id="A0A212FK68"/>
<keyword evidence="3" id="KW-1185">Reference proteome</keyword>
<gene>
    <name evidence="2" type="ORF">KGM_204173</name>
</gene>
<feature type="compositionally biased region" description="Basic and acidic residues" evidence="1">
    <location>
        <begin position="78"/>
        <end position="90"/>
    </location>
</feature>
<name>A0A212FK68_DANPL</name>
<proteinExistence type="predicted"/>
<evidence type="ECO:0000313" key="2">
    <source>
        <dbReference type="EMBL" id="OWR54138.1"/>
    </source>
</evidence>
<dbReference type="AlphaFoldDB" id="A0A212FK68"/>
<protein>
    <submittedName>
        <fullName evidence="2">Uncharacterized protein</fullName>
    </submittedName>
</protein>
<comment type="caution">
    <text evidence="2">The sequence shown here is derived from an EMBL/GenBank/DDBJ whole genome shotgun (WGS) entry which is preliminary data.</text>
</comment>
<dbReference type="EMBL" id="AGBW02008116">
    <property type="protein sequence ID" value="OWR54138.1"/>
    <property type="molecule type" value="Genomic_DNA"/>
</dbReference>
<dbReference type="Proteomes" id="UP000007151">
    <property type="component" value="Unassembled WGS sequence"/>
</dbReference>
<sequence length="235" mass="26853">MCTQDDADVVYNFSTPKSQTAKAQFKGTTPVSKKVRKPVRLQVKKRLPKRKIIKLSNQGKKWLQDLRELNQNVHELVNKSSKDSVEKPQSEEDMFSDTSDSSPRAGMGIKKGYLRKNVLSFKLTKAEPETGLDSDDSVNEYLIQVSQAVEEKFNTETNVIREQSFDTFDNMSFKETTENDFNPDSMQVIQRNNHLESSNIQNMKKSESSIYHNESFDSLLGNLNDSVFDNLTQIP</sequence>
<feature type="region of interest" description="Disordered" evidence="1">
    <location>
        <begin position="78"/>
        <end position="108"/>
    </location>
</feature>
<dbReference type="KEGG" id="dpl:KGM_204173"/>
<accession>A0A212FK68</accession>
<organism evidence="2 3">
    <name type="scientific">Danaus plexippus plexippus</name>
    <dbReference type="NCBI Taxonomy" id="278856"/>
    <lineage>
        <taxon>Eukaryota</taxon>
        <taxon>Metazoa</taxon>
        <taxon>Ecdysozoa</taxon>
        <taxon>Arthropoda</taxon>
        <taxon>Hexapoda</taxon>
        <taxon>Insecta</taxon>
        <taxon>Pterygota</taxon>
        <taxon>Neoptera</taxon>
        <taxon>Endopterygota</taxon>
        <taxon>Lepidoptera</taxon>
        <taxon>Glossata</taxon>
        <taxon>Ditrysia</taxon>
        <taxon>Papilionoidea</taxon>
        <taxon>Nymphalidae</taxon>
        <taxon>Danainae</taxon>
        <taxon>Danaini</taxon>
        <taxon>Danaina</taxon>
        <taxon>Danaus</taxon>
        <taxon>Danaus</taxon>
    </lineage>
</organism>
<evidence type="ECO:0000313" key="3">
    <source>
        <dbReference type="Proteomes" id="UP000007151"/>
    </source>
</evidence>